<feature type="region of interest" description="Disordered" evidence="4">
    <location>
        <begin position="45"/>
        <end position="67"/>
    </location>
</feature>
<feature type="binding site" evidence="2">
    <location>
        <position position="92"/>
    </location>
    <ligand>
        <name>CoA</name>
        <dbReference type="ChEBI" id="CHEBI:57287"/>
    </ligand>
</feature>
<dbReference type="Pfam" id="PF17837">
    <property type="entry name" value="4PPT_N"/>
    <property type="match status" value="1"/>
</dbReference>
<dbReference type="Pfam" id="PF01648">
    <property type="entry name" value="ACPS"/>
    <property type="match status" value="1"/>
</dbReference>
<accession>A0A7W9PUN9</accession>
<dbReference type="InterPro" id="IPR008278">
    <property type="entry name" value="4-PPantetheinyl_Trfase_dom"/>
</dbReference>
<evidence type="ECO:0000259" key="5">
    <source>
        <dbReference type="Pfam" id="PF01648"/>
    </source>
</evidence>
<comment type="cofactor">
    <cofactor evidence="3">
        <name>Mg(2+)</name>
        <dbReference type="ChEBI" id="CHEBI:18420"/>
    </cofactor>
</comment>
<evidence type="ECO:0000256" key="3">
    <source>
        <dbReference type="PIRSR" id="PIRSR603542-2"/>
    </source>
</evidence>
<comment type="caution">
    <text evidence="7">The sequence shown here is derived from an EMBL/GenBank/DDBJ whole genome shotgun (WGS) entry which is preliminary data.</text>
</comment>
<organism evidence="7 8">
    <name type="scientific">Streptomyces echinatus</name>
    <dbReference type="NCBI Taxonomy" id="67293"/>
    <lineage>
        <taxon>Bacteria</taxon>
        <taxon>Bacillati</taxon>
        <taxon>Actinomycetota</taxon>
        <taxon>Actinomycetes</taxon>
        <taxon>Kitasatosporales</taxon>
        <taxon>Streptomycetaceae</taxon>
        <taxon>Streptomyces</taxon>
    </lineage>
</organism>
<dbReference type="AlphaFoldDB" id="A0A7W9PUN9"/>
<reference evidence="7 8" key="1">
    <citation type="submission" date="2020-08" db="EMBL/GenBank/DDBJ databases">
        <title>Genomic Encyclopedia of Type Strains, Phase III (KMG-III): the genomes of soil and plant-associated and newly described type strains.</title>
        <authorList>
            <person name="Whitman W."/>
        </authorList>
    </citation>
    <scope>NUCLEOTIDE SEQUENCE [LARGE SCALE GENOMIC DNA]</scope>
    <source>
        <strain evidence="7 8">CECT 3313</strain>
    </source>
</reference>
<dbReference type="PANTHER" id="PTHR38096">
    <property type="entry name" value="ENTEROBACTIN SYNTHASE COMPONENT D"/>
    <property type="match status" value="1"/>
</dbReference>
<sequence length="188" mass="19573">MVVEPAVPAHTAAGMRTAWRPVRPPYGPHQQSTAGRRAAAAALAAAGAADRTVPGDPDGRPRFPPGFAGSISHTDRLAVAVVVPGAAAVGVDIECAAISPRVARFVLSERERHTLLPPAGTCTPRELFSAKEAAFKALNGIGTGGHFLFWKIELSQSGDALTAFYGGATVPVWIRSAEDISFAVAIQR</sequence>
<keyword evidence="1 7" id="KW-0808">Transferase</keyword>
<gene>
    <name evidence="7" type="ORF">FHS34_003680</name>
</gene>
<dbReference type="GO" id="GO:0009239">
    <property type="term" value="P:enterobactin biosynthetic process"/>
    <property type="evidence" value="ECO:0007669"/>
    <property type="project" value="InterPro"/>
</dbReference>
<dbReference type="RefSeq" id="WP_184966536.1">
    <property type="nucleotide sequence ID" value="NZ_JACHJK010000006.1"/>
</dbReference>
<keyword evidence="3" id="KW-0479">Metal-binding</keyword>
<evidence type="ECO:0000256" key="1">
    <source>
        <dbReference type="ARBA" id="ARBA00022679"/>
    </source>
</evidence>
<dbReference type="PANTHER" id="PTHR38096:SF1">
    <property type="entry name" value="ENTEROBACTIN SYNTHASE COMPONENT D"/>
    <property type="match status" value="1"/>
</dbReference>
<evidence type="ECO:0000313" key="8">
    <source>
        <dbReference type="Proteomes" id="UP000585836"/>
    </source>
</evidence>
<evidence type="ECO:0000259" key="6">
    <source>
        <dbReference type="Pfam" id="PF17837"/>
    </source>
</evidence>
<dbReference type="InterPro" id="IPR037143">
    <property type="entry name" value="4-PPantetheinyl_Trfase_dom_sf"/>
</dbReference>
<dbReference type="Gene3D" id="3.90.470.20">
    <property type="entry name" value="4'-phosphopantetheinyl transferase domain"/>
    <property type="match status" value="1"/>
</dbReference>
<dbReference type="GO" id="GO:0008897">
    <property type="term" value="F:holo-[acyl-carrier-protein] synthase activity"/>
    <property type="evidence" value="ECO:0007669"/>
    <property type="project" value="InterPro"/>
</dbReference>
<feature type="domain" description="4'-phosphopantetheinyl transferase" evidence="5">
    <location>
        <begin position="88"/>
        <end position="177"/>
    </location>
</feature>
<evidence type="ECO:0000256" key="4">
    <source>
        <dbReference type="SAM" id="MobiDB-lite"/>
    </source>
</evidence>
<feature type="binding site" evidence="3">
    <location>
        <position position="92"/>
    </location>
    <ligand>
        <name>Mg(2+)</name>
        <dbReference type="ChEBI" id="CHEBI:18420"/>
    </ligand>
</feature>
<feature type="binding site" evidence="3">
    <location>
        <position position="93"/>
    </location>
    <ligand>
        <name>Mg(2+)</name>
        <dbReference type="ChEBI" id="CHEBI:18420"/>
    </ligand>
</feature>
<dbReference type="EMBL" id="JACHJK010000006">
    <property type="protein sequence ID" value="MBB5928211.1"/>
    <property type="molecule type" value="Genomic_DNA"/>
</dbReference>
<dbReference type="GO" id="GO:0000287">
    <property type="term" value="F:magnesium ion binding"/>
    <property type="evidence" value="ECO:0007669"/>
    <property type="project" value="InterPro"/>
</dbReference>
<evidence type="ECO:0000256" key="2">
    <source>
        <dbReference type="PIRSR" id="PIRSR603542-1"/>
    </source>
</evidence>
<dbReference type="Proteomes" id="UP000585836">
    <property type="component" value="Unassembled WGS sequence"/>
</dbReference>
<evidence type="ECO:0000313" key="7">
    <source>
        <dbReference type="EMBL" id="MBB5928211.1"/>
    </source>
</evidence>
<feature type="binding site" evidence="2">
    <location>
        <begin position="72"/>
        <end position="73"/>
    </location>
    <ligand>
        <name>CoA</name>
        <dbReference type="ChEBI" id="CHEBI:57287"/>
    </ligand>
</feature>
<feature type="binding site" evidence="2">
    <location>
        <position position="132"/>
    </location>
    <ligand>
        <name>CoA</name>
        <dbReference type="ChEBI" id="CHEBI:57287"/>
    </ligand>
</feature>
<protein>
    <submittedName>
        <fullName evidence="7">4'-phosphopantetheinyl transferase EntD</fullName>
    </submittedName>
</protein>
<dbReference type="InterPro" id="IPR041354">
    <property type="entry name" value="4PPT_N"/>
</dbReference>
<feature type="binding site" evidence="3">
    <location>
        <position position="94"/>
    </location>
    <ligand>
        <name>Mg(2+)</name>
        <dbReference type="ChEBI" id="CHEBI:18420"/>
    </ligand>
</feature>
<dbReference type="SUPFAM" id="SSF56214">
    <property type="entry name" value="4'-phosphopantetheinyl transferase"/>
    <property type="match status" value="1"/>
</dbReference>
<feature type="binding site" evidence="2">
    <location>
        <position position="136"/>
    </location>
    <ligand>
        <name>CoA</name>
        <dbReference type="ChEBI" id="CHEBI:57287"/>
    </ligand>
</feature>
<feature type="binding site" evidence="2">
    <location>
        <position position="36"/>
    </location>
    <ligand>
        <name>CoA</name>
        <dbReference type="ChEBI" id="CHEBI:57287"/>
    </ligand>
</feature>
<keyword evidence="3" id="KW-0460">Magnesium</keyword>
<keyword evidence="8" id="KW-1185">Reference proteome</keyword>
<dbReference type="GO" id="GO:0005886">
    <property type="term" value="C:plasma membrane"/>
    <property type="evidence" value="ECO:0007669"/>
    <property type="project" value="TreeGrafter"/>
</dbReference>
<proteinExistence type="predicted"/>
<feature type="domain" description="4'-phosphopantetheinyl transferase N-terminal" evidence="6">
    <location>
        <begin position="32"/>
        <end position="82"/>
    </location>
</feature>
<name>A0A7W9PUN9_9ACTN</name>
<dbReference type="InterPro" id="IPR003542">
    <property type="entry name" value="Enbac_synth_compD-like"/>
</dbReference>
<dbReference type="GO" id="GO:0009366">
    <property type="term" value="C:enterobactin synthetase complex"/>
    <property type="evidence" value="ECO:0007669"/>
    <property type="project" value="InterPro"/>
</dbReference>